<dbReference type="EMBL" id="FMID01000001">
    <property type="protein sequence ID" value="SCL74141.1"/>
    <property type="molecule type" value="Genomic_DNA"/>
</dbReference>
<dbReference type="OrthoDB" id="25344at2157"/>
<feature type="domain" description="ATPase AAA-type core" evidence="1">
    <location>
        <begin position="23"/>
        <end position="320"/>
    </location>
</feature>
<accession>A0A1M4MGX5</accession>
<sequence>MITQIGIRNFKSIKEANLRCNGVNIIIGANNSGKSNILESLEYYSRSLTVPLEELFGPGPFSFSQILHRGSDVNKEGIEIDIAFHGNYDDTSHSYRIDSLRNPPRGRSKFRLEIINESLDSSKTHIERDHKDFLLMREKGVNRDLPQEFVEMYNACRSIRKFQFVPKEIKKEREIDPLETNVPFLKHNGENLVNVLFAMRDVKPQVYRDIIDDFKEIYPDVTGLSFTHLGDYRYALEFSREISNKNWSFLSPQVSDGFVITLAILTLIHLHQTNRIILIEEIENGLNPLTLGKILKKILITSEACDMQFFITTHSPVLLDCLNAFPELVFVCEQRDGQSEYIPLPEILKKFRDDYTPGESLVELWLEGLIGGL</sequence>
<dbReference type="SUPFAM" id="SSF52540">
    <property type="entry name" value="P-loop containing nucleoside triphosphate hydrolases"/>
    <property type="match status" value="1"/>
</dbReference>
<evidence type="ECO:0000313" key="2">
    <source>
        <dbReference type="EMBL" id="SCL74141.1"/>
    </source>
</evidence>
<reference evidence="2 3" key="1">
    <citation type="submission" date="2016-08" db="EMBL/GenBank/DDBJ databases">
        <authorList>
            <person name="Seilhamer J.J."/>
        </authorList>
    </citation>
    <scope>NUCLEOTIDE SEQUENCE [LARGE SCALE GENOMIC DNA]</scope>
    <source>
        <strain evidence="2">L21-II-0</strain>
    </source>
</reference>
<protein>
    <submittedName>
        <fullName evidence="2">Recombination protein F</fullName>
    </submittedName>
</protein>
<dbReference type="Proteomes" id="UP000184671">
    <property type="component" value="Unassembled WGS sequence"/>
</dbReference>
<evidence type="ECO:0000259" key="1">
    <source>
        <dbReference type="Pfam" id="PF13304"/>
    </source>
</evidence>
<dbReference type="AlphaFoldDB" id="A0A1M4MGX5"/>
<dbReference type="GO" id="GO:0016887">
    <property type="term" value="F:ATP hydrolysis activity"/>
    <property type="evidence" value="ECO:0007669"/>
    <property type="project" value="InterPro"/>
</dbReference>
<organism evidence="2 3">
    <name type="scientific">Methanoculleus chikugoensis</name>
    <dbReference type="NCBI Taxonomy" id="118126"/>
    <lineage>
        <taxon>Archaea</taxon>
        <taxon>Methanobacteriati</taxon>
        <taxon>Methanobacteriota</taxon>
        <taxon>Stenosarchaea group</taxon>
        <taxon>Methanomicrobia</taxon>
        <taxon>Methanomicrobiales</taxon>
        <taxon>Methanomicrobiaceae</taxon>
        <taxon>Methanoculleus</taxon>
    </lineage>
</organism>
<dbReference type="PANTHER" id="PTHR43581:SF4">
    <property type="entry name" value="ATP_GTP PHOSPHATASE"/>
    <property type="match status" value="1"/>
</dbReference>
<dbReference type="InterPro" id="IPR051396">
    <property type="entry name" value="Bact_Antivir_Def_Nuclease"/>
</dbReference>
<dbReference type="Pfam" id="PF13304">
    <property type="entry name" value="AAA_21"/>
    <property type="match status" value="1"/>
</dbReference>
<dbReference type="PIRSF" id="PIRSF029347">
    <property type="entry name" value="RecF"/>
    <property type="match status" value="1"/>
</dbReference>
<name>A0A1M4MGX5_9EURY</name>
<proteinExistence type="predicted"/>
<dbReference type="InterPro" id="IPR003959">
    <property type="entry name" value="ATPase_AAA_core"/>
</dbReference>
<dbReference type="GO" id="GO:0005524">
    <property type="term" value="F:ATP binding"/>
    <property type="evidence" value="ECO:0007669"/>
    <property type="project" value="InterPro"/>
</dbReference>
<dbReference type="InterPro" id="IPR014555">
    <property type="entry name" value="RecF-like"/>
</dbReference>
<dbReference type="STRING" id="118126.L21_0005"/>
<gene>
    <name evidence="2" type="ORF">L21_0005</name>
</gene>
<dbReference type="PANTHER" id="PTHR43581">
    <property type="entry name" value="ATP/GTP PHOSPHATASE"/>
    <property type="match status" value="1"/>
</dbReference>
<dbReference type="InterPro" id="IPR027417">
    <property type="entry name" value="P-loop_NTPase"/>
</dbReference>
<dbReference type="RefSeq" id="WP_074368469.1">
    <property type="nucleotide sequence ID" value="NZ_FMID01000001.1"/>
</dbReference>
<dbReference type="Gene3D" id="3.40.50.300">
    <property type="entry name" value="P-loop containing nucleotide triphosphate hydrolases"/>
    <property type="match status" value="1"/>
</dbReference>
<evidence type="ECO:0000313" key="3">
    <source>
        <dbReference type="Proteomes" id="UP000184671"/>
    </source>
</evidence>